<protein>
    <recommendedName>
        <fullName evidence="4">DUF3558 domain-containing protein</fullName>
    </recommendedName>
</protein>
<accession>A0A0N9N3W6</accession>
<dbReference type="STRING" id="1136941.ACH46_14655"/>
<keyword evidence="3" id="KW-1185">Reference proteome</keyword>
<name>A0A0N9N3W6_9ACTN</name>
<feature type="region of interest" description="Disordered" evidence="1">
    <location>
        <begin position="1"/>
        <end position="34"/>
    </location>
</feature>
<gene>
    <name evidence="2" type="ORF">ACH46_14655</name>
</gene>
<reference evidence="2 3" key="2">
    <citation type="journal article" date="2017" name="Int. J. Syst. Evol. Microbiol.">
        <title>Gordonia phthalatica sp. nov., a di-n-butyl phthalate-degrading bacterium isolated from activated sludge.</title>
        <authorList>
            <person name="Jin D."/>
            <person name="Kong X."/>
            <person name="Jia M."/>
            <person name="Yu X."/>
            <person name="Wang X."/>
            <person name="Zhuang X."/>
            <person name="Deng Y."/>
            <person name="Bai Z."/>
        </authorList>
    </citation>
    <scope>NUCLEOTIDE SEQUENCE [LARGE SCALE GENOMIC DNA]</scope>
    <source>
        <strain evidence="2 3">QH-11</strain>
    </source>
</reference>
<reference evidence="3" key="1">
    <citation type="submission" date="2015-06" db="EMBL/GenBank/DDBJ databases">
        <title>Complete genome sequence and metabolic analysis of phthalate degradation pathway in Gordonia sp. QH-11.</title>
        <authorList>
            <person name="Jin D."/>
            <person name="Kong X."/>
            <person name="Bai Z."/>
        </authorList>
    </citation>
    <scope>NUCLEOTIDE SEQUENCE [LARGE SCALE GENOMIC DNA]</scope>
    <source>
        <strain evidence="3">QH-11</strain>
    </source>
</reference>
<evidence type="ECO:0000313" key="2">
    <source>
        <dbReference type="EMBL" id="ALG85486.1"/>
    </source>
</evidence>
<dbReference type="Proteomes" id="UP000063789">
    <property type="component" value="Chromosome"/>
</dbReference>
<sequence>MIVGAGVSCSSEQPAPDRADAGTQTRQRETNPTPLSAKQFCDVLSADDVAPLTDGEVTDRPVPTDKEGLPGCKWPVRNGWGWLEMSVFKPVSAEILLSTIKEQPIPVGDGMLYKNIVTEFSCNALVTSPRTPSEFLLLISYDDPNFEPTPDLCRSLVPQAAKVMKAVGW</sequence>
<dbReference type="AlphaFoldDB" id="A0A0N9N3W6"/>
<evidence type="ECO:0008006" key="4">
    <source>
        <dbReference type="Google" id="ProtNLM"/>
    </source>
</evidence>
<dbReference type="PATRIC" id="fig|1136941.3.peg.2993"/>
<evidence type="ECO:0000313" key="3">
    <source>
        <dbReference type="Proteomes" id="UP000063789"/>
    </source>
</evidence>
<dbReference type="EMBL" id="CP011853">
    <property type="protein sequence ID" value="ALG85486.1"/>
    <property type="molecule type" value="Genomic_DNA"/>
</dbReference>
<proteinExistence type="predicted"/>
<dbReference type="KEGG" id="goq:ACH46_14655"/>
<feature type="compositionally biased region" description="Polar residues" evidence="1">
    <location>
        <begin position="22"/>
        <end position="34"/>
    </location>
</feature>
<organism evidence="2 3">
    <name type="scientific">Gordonia phthalatica</name>
    <dbReference type="NCBI Taxonomy" id="1136941"/>
    <lineage>
        <taxon>Bacteria</taxon>
        <taxon>Bacillati</taxon>
        <taxon>Actinomycetota</taxon>
        <taxon>Actinomycetes</taxon>
        <taxon>Mycobacteriales</taxon>
        <taxon>Gordoniaceae</taxon>
        <taxon>Gordonia</taxon>
    </lineage>
</organism>
<evidence type="ECO:0000256" key="1">
    <source>
        <dbReference type="SAM" id="MobiDB-lite"/>
    </source>
</evidence>